<evidence type="ECO:0000256" key="2">
    <source>
        <dbReference type="SAM" id="SignalP"/>
    </source>
</evidence>
<dbReference type="PROSITE" id="PS51257">
    <property type="entry name" value="PROKAR_LIPOPROTEIN"/>
    <property type="match status" value="1"/>
</dbReference>
<feature type="signal peptide" evidence="2">
    <location>
        <begin position="1"/>
        <end position="28"/>
    </location>
</feature>
<feature type="domain" description="Fe/B12 periplasmic-binding" evidence="3">
    <location>
        <begin position="55"/>
        <end position="332"/>
    </location>
</feature>
<keyword evidence="5" id="KW-1185">Reference proteome</keyword>
<evidence type="ECO:0000259" key="3">
    <source>
        <dbReference type="PROSITE" id="PS50983"/>
    </source>
</evidence>
<proteinExistence type="inferred from homology"/>
<evidence type="ECO:0000313" key="4">
    <source>
        <dbReference type="EMBL" id="QSB05316.1"/>
    </source>
</evidence>
<reference evidence="4" key="1">
    <citation type="submission" date="2021-02" db="EMBL/GenBank/DDBJ databases">
        <title>Natronoglycomyces albus gen. nov., sp. nov, a haloalkaliphilic actinobacterium from a soda solonchak soil.</title>
        <authorList>
            <person name="Sorokin D.Y."/>
            <person name="Khijniak T.V."/>
            <person name="Zakharycheva A.P."/>
            <person name="Boueva O.V."/>
            <person name="Ariskina E.V."/>
            <person name="Hahnke R.L."/>
            <person name="Bunk B."/>
            <person name="Sproer C."/>
            <person name="Schumann P."/>
            <person name="Evtushenko L.I."/>
            <person name="Kublanov I.V."/>
        </authorList>
    </citation>
    <scope>NUCLEOTIDE SEQUENCE</scope>
    <source>
        <strain evidence="4">DSM 106290</strain>
    </source>
</reference>
<dbReference type="PANTHER" id="PTHR30535">
    <property type="entry name" value="VITAMIN B12-BINDING PROTEIN"/>
    <property type="match status" value="1"/>
</dbReference>
<name>A0A895XRX7_9ACTN</name>
<accession>A0A895XRX7</accession>
<feature type="chain" id="PRO_5039554839" evidence="2">
    <location>
        <begin position="29"/>
        <end position="332"/>
    </location>
</feature>
<dbReference type="Gene3D" id="3.40.50.1980">
    <property type="entry name" value="Nitrogenase molybdenum iron protein domain"/>
    <property type="match status" value="2"/>
</dbReference>
<sequence length="332" mass="36435">MTRFRQRRVVTTAIVTASGLLAISACGAQVDAETEAETATVARCGEQVEYSLPQRAVVYEAGSADKMFVLGLTDHVHGYVMPPANPPVEDSPWADEYAQVEFLSDDLLNRELVVDADADFVVAGWNSGFSVERGITPEILDELGIMSFMHTETCYNYPGFAEHVEPFEGLFADLERLGAIFDVEDIANEVISQYRDRIAEVEQAAADRDDVSVFLYDSGTDKPFTAGNQVPPNDIISHAGATNIFADLEARWTEVGWEAVVEAQPEVIIILDYGDAPAQDKIDFLQTSPVTSALPAVVDENFFILDYNEGISGPRNIDGLENFSDYLDTLND</sequence>
<dbReference type="EMBL" id="CP070496">
    <property type="protein sequence ID" value="QSB05316.1"/>
    <property type="molecule type" value="Genomic_DNA"/>
</dbReference>
<dbReference type="Pfam" id="PF01497">
    <property type="entry name" value="Peripla_BP_2"/>
    <property type="match status" value="1"/>
</dbReference>
<dbReference type="PANTHER" id="PTHR30535:SF7">
    <property type="entry name" value="IRON(III) DICITRATE-BINDING PROTEIN"/>
    <property type="match status" value="1"/>
</dbReference>
<dbReference type="RefSeq" id="WP_213171324.1">
    <property type="nucleotide sequence ID" value="NZ_CP070496.1"/>
</dbReference>
<protein>
    <submittedName>
        <fullName evidence="4">ABC transporter substrate-binding protein</fullName>
    </submittedName>
</protein>
<dbReference type="PROSITE" id="PS50983">
    <property type="entry name" value="FE_B12_PBP"/>
    <property type="match status" value="1"/>
</dbReference>
<comment type="similarity">
    <text evidence="1">Belongs to the bacterial solute-binding protein 8 family.</text>
</comment>
<evidence type="ECO:0000313" key="5">
    <source>
        <dbReference type="Proteomes" id="UP000662939"/>
    </source>
</evidence>
<dbReference type="SUPFAM" id="SSF53807">
    <property type="entry name" value="Helical backbone' metal receptor"/>
    <property type="match status" value="1"/>
</dbReference>
<gene>
    <name evidence="4" type="ORF">JQS30_16460</name>
</gene>
<dbReference type="Proteomes" id="UP000662939">
    <property type="component" value="Chromosome"/>
</dbReference>
<organism evidence="4 5">
    <name type="scientific">Natronoglycomyces albus</name>
    <dbReference type="NCBI Taxonomy" id="2811108"/>
    <lineage>
        <taxon>Bacteria</taxon>
        <taxon>Bacillati</taxon>
        <taxon>Actinomycetota</taxon>
        <taxon>Actinomycetes</taxon>
        <taxon>Glycomycetales</taxon>
        <taxon>Glycomycetaceae</taxon>
        <taxon>Natronoglycomyces</taxon>
    </lineage>
</organism>
<dbReference type="AlphaFoldDB" id="A0A895XRX7"/>
<keyword evidence="2" id="KW-0732">Signal</keyword>
<dbReference type="InterPro" id="IPR002491">
    <property type="entry name" value="ABC_transptr_periplasmic_BD"/>
</dbReference>
<evidence type="ECO:0000256" key="1">
    <source>
        <dbReference type="ARBA" id="ARBA00008814"/>
    </source>
</evidence>
<dbReference type="InterPro" id="IPR050902">
    <property type="entry name" value="ABC_Transporter_SBP"/>
</dbReference>
<dbReference type="KEGG" id="nav:JQS30_16460"/>